<evidence type="ECO:0000313" key="2">
    <source>
        <dbReference type="EMBL" id="GMF28488.1"/>
    </source>
</evidence>
<sequence>MTKVTVVKPNATRRRMESQTAISQEKATAPTPDSDASDASDKRQRDEDDDETKQQGPVDENNFLNECVD</sequence>
<organism evidence="2 3">
    <name type="scientific">Phytophthora fragariaefolia</name>
    <dbReference type="NCBI Taxonomy" id="1490495"/>
    <lineage>
        <taxon>Eukaryota</taxon>
        <taxon>Sar</taxon>
        <taxon>Stramenopiles</taxon>
        <taxon>Oomycota</taxon>
        <taxon>Peronosporomycetes</taxon>
        <taxon>Peronosporales</taxon>
        <taxon>Peronosporaceae</taxon>
        <taxon>Phytophthora</taxon>
    </lineage>
</organism>
<feature type="region of interest" description="Disordered" evidence="1">
    <location>
        <begin position="1"/>
        <end position="69"/>
    </location>
</feature>
<reference evidence="2" key="1">
    <citation type="submission" date="2023-04" db="EMBL/GenBank/DDBJ databases">
        <title>Phytophthora fragariaefolia NBRC 109709.</title>
        <authorList>
            <person name="Ichikawa N."/>
            <person name="Sato H."/>
            <person name="Tonouchi N."/>
        </authorList>
    </citation>
    <scope>NUCLEOTIDE SEQUENCE</scope>
    <source>
        <strain evidence="2">NBRC 109709</strain>
    </source>
</reference>
<accession>A0A9W6X2M8</accession>
<evidence type="ECO:0000313" key="3">
    <source>
        <dbReference type="Proteomes" id="UP001165121"/>
    </source>
</evidence>
<name>A0A9W6X2M8_9STRA</name>
<dbReference type="EMBL" id="BSXT01000479">
    <property type="protein sequence ID" value="GMF28488.1"/>
    <property type="molecule type" value="Genomic_DNA"/>
</dbReference>
<evidence type="ECO:0000256" key="1">
    <source>
        <dbReference type="SAM" id="MobiDB-lite"/>
    </source>
</evidence>
<keyword evidence="3" id="KW-1185">Reference proteome</keyword>
<comment type="caution">
    <text evidence="2">The sequence shown here is derived from an EMBL/GenBank/DDBJ whole genome shotgun (WGS) entry which is preliminary data.</text>
</comment>
<dbReference type="AlphaFoldDB" id="A0A9W6X2M8"/>
<proteinExistence type="predicted"/>
<dbReference type="Proteomes" id="UP001165121">
    <property type="component" value="Unassembled WGS sequence"/>
</dbReference>
<protein>
    <submittedName>
        <fullName evidence="2">Unnamed protein product</fullName>
    </submittedName>
</protein>
<gene>
    <name evidence="2" type="ORF">Pfra01_000590900</name>
</gene>